<dbReference type="Proteomes" id="UP000824024">
    <property type="component" value="Unassembled WGS sequence"/>
</dbReference>
<keyword evidence="1" id="KW-0812">Transmembrane</keyword>
<dbReference type="AlphaFoldDB" id="A0A9D2D1S6"/>
<accession>A0A9D2D1S6</accession>
<evidence type="ECO:0000256" key="1">
    <source>
        <dbReference type="SAM" id="Phobius"/>
    </source>
</evidence>
<evidence type="ECO:0000313" key="2">
    <source>
        <dbReference type="EMBL" id="HIZ07022.1"/>
    </source>
</evidence>
<gene>
    <name evidence="2" type="ORF">IAA08_03685</name>
</gene>
<dbReference type="Gene3D" id="6.20.350.10">
    <property type="match status" value="1"/>
</dbReference>
<evidence type="ECO:0000313" key="3">
    <source>
        <dbReference type="Proteomes" id="UP000824024"/>
    </source>
</evidence>
<sequence length="529" mass="62601">MKEKTRRRLLRVLRLAIIASPFVIGGIGFCILYKGSYISGFYDALCLYGLQLNVDKEDVNLLINIARWAAPCMTVAVLFTVLSVLYQNFRDRMRARNKEAVAIHGDSRYIPMVGQKIGKSAIISDGIFSFRAPRQILVFDTDYKMFQFLHQHERELMGDPEKTLYLCTERITRGSYKDQSLQICNMAENCGRAYWKENLLEENEKVIVIIGFGNYGQEILNQGLMINVRDISSDLQYHIFGTQAEREEYQHLHYKLKRFANVGEDERCIQPGKDSLIFHRENWYENEALIQQADRIILAYDEEEDNLLVLNELNKYFFMNKIYIKVFNEQIINTLWDTKKLRITPFGTDEHMCEPEMILGESTIIHAKMCHATYSRSVPESYGGCPKMEKGQCHKSLKECIQCQWLNDDWNSNNYFTKYSNVAQADHMKVKEQILMKGREYPQGVKKGDYLRQIYQELPESEKMRMREIEHLRWMRYHYMYNWDYAPKKEKDKHRHNLLVDFDMLSESEKVKDDDTYKTMFEIYNLQED</sequence>
<proteinExistence type="predicted"/>
<evidence type="ECO:0008006" key="4">
    <source>
        <dbReference type="Google" id="ProtNLM"/>
    </source>
</evidence>
<comment type="caution">
    <text evidence="2">The sequence shown here is derived from an EMBL/GenBank/DDBJ whole genome shotgun (WGS) entry which is preliminary data.</text>
</comment>
<name>A0A9D2D1S6_9FIRM</name>
<organism evidence="2 3">
    <name type="scientific">Candidatus Eubacterium avistercoris</name>
    <dbReference type="NCBI Taxonomy" id="2838567"/>
    <lineage>
        <taxon>Bacteria</taxon>
        <taxon>Bacillati</taxon>
        <taxon>Bacillota</taxon>
        <taxon>Clostridia</taxon>
        <taxon>Eubacteriales</taxon>
        <taxon>Eubacteriaceae</taxon>
        <taxon>Eubacterium</taxon>
    </lineage>
</organism>
<feature type="transmembrane region" description="Helical" evidence="1">
    <location>
        <begin position="12"/>
        <end position="35"/>
    </location>
</feature>
<feature type="transmembrane region" description="Helical" evidence="1">
    <location>
        <begin position="65"/>
        <end position="86"/>
    </location>
</feature>
<dbReference type="EMBL" id="DXCH01000100">
    <property type="protein sequence ID" value="HIZ07022.1"/>
    <property type="molecule type" value="Genomic_DNA"/>
</dbReference>
<keyword evidence="1" id="KW-1133">Transmembrane helix</keyword>
<reference evidence="2" key="1">
    <citation type="journal article" date="2021" name="PeerJ">
        <title>Extensive microbial diversity within the chicken gut microbiome revealed by metagenomics and culture.</title>
        <authorList>
            <person name="Gilroy R."/>
            <person name="Ravi A."/>
            <person name="Getino M."/>
            <person name="Pursley I."/>
            <person name="Horton D.L."/>
            <person name="Alikhan N.F."/>
            <person name="Baker D."/>
            <person name="Gharbi K."/>
            <person name="Hall N."/>
            <person name="Watson M."/>
            <person name="Adriaenssens E.M."/>
            <person name="Foster-Nyarko E."/>
            <person name="Jarju S."/>
            <person name="Secka A."/>
            <person name="Antonio M."/>
            <person name="Oren A."/>
            <person name="Chaudhuri R.R."/>
            <person name="La Ragione R."/>
            <person name="Hildebrand F."/>
            <person name="Pallen M.J."/>
        </authorList>
    </citation>
    <scope>NUCLEOTIDE SEQUENCE</scope>
    <source>
        <strain evidence="2">CHK192-9172</strain>
    </source>
</reference>
<reference evidence="2" key="2">
    <citation type="submission" date="2021-04" db="EMBL/GenBank/DDBJ databases">
        <authorList>
            <person name="Gilroy R."/>
        </authorList>
    </citation>
    <scope>NUCLEOTIDE SEQUENCE</scope>
    <source>
        <strain evidence="2">CHK192-9172</strain>
    </source>
</reference>
<protein>
    <recommendedName>
        <fullName evidence="4">Ryanodine receptor Ryr domain-containing protein</fullName>
    </recommendedName>
</protein>
<keyword evidence="1" id="KW-0472">Membrane</keyword>